<organism evidence="3 4">
    <name type="scientific">Pseudohongiella acticola</name>
    <dbReference type="NCBI Taxonomy" id="1524254"/>
    <lineage>
        <taxon>Bacteria</taxon>
        <taxon>Pseudomonadati</taxon>
        <taxon>Pseudomonadota</taxon>
        <taxon>Gammaproteobacteria</taxon>
        <taxon>Pseudomonadales</taxon>
        <taxon>Pseudohongiellaceae</taxon>
        <taxon>Pseudohongiella</taxon>
    </lineage>
</organism>
<name>A0A1E8CIQ6_9GAMM</name>
<dbReference type="Gene3D" id="3.40.50.1820">
    <property type="entry name" value="alpha/beta hydrolase"/>
    <property type="match status" value="1"/>
</dbReference>
<feature type="signal peptide" evidence="1">
    <location>
        <begin position="1"/>
        <end position="21"/>
    </location>
</feature>
<feature type="chain" id="PRO_5009212009" description="AB hydrolase-1 domain-containing protein" evidence="1">
    <location>
        <begin position="22"/>
        <end position="241"/>
    </location>
</feature>
<dbReference type="STRING" id="1524254.PHACT_02485"/>
<evidence type="ECO:0000259" key="2">
    <source>
        <dbReference type="Pfam" id="PF00561"/>
    </source>
</evidence>
<dbReference type="Pfam" id="PF00561">
    <property type="entry name" value="Abhydrolase_1"/>
    <property type="match status" value="1"/>
</dbReference>
<feature type="domain" description="AB hydrolase-1" evidence="2">
    <location>
        <begin position="47"/>
        <end position="136"/>
    </location>
</feature>
<dbReference type="EMBL" id="MASR01000001">
    <property type="protein sequence ID" value="OFE12137.1"/>
    <property type="molecule type" value="Genomic_DNA"/>
</dbReference>
<dbReference type="InterPro" id="IPR029058">
    <property type="entry name" value="AB_hydrolase_fold"/>
</dbReference>
<dbReference type="InterPro" id="IPR000073">
    <property type="entry name" value="AB_hydrolase_1"/>
</dbReference>
<keyword evidence="1" id="KW-0732">Signal</keyword>
<evidence type="ECO:0000313" key="4">
    <source>
        <dbReference type="Proteomes" id="UP000175669"/>
    </source>
</evidence>
<dbReference type="InterPro" id="IPR050471">
    <property type="entry name" value="AB_hydrolase"/>
</dbReference>
<accession>A0A1E8CIQ6</accession>
<dbReference type="OrthoDB" id="9779853at2"/>
<gene>
    <name evidence="3" type="ORF">PHACT_02485</name>
</gene>
<dbReference type="PANTHER" id="PTHR43433">
    <property type="entry name" value="HYDROLASE, ALPHA/BETA FOLD FAMILY PROTEIN"/>
    <property type="match status" value="1"/>
</dbReference>
<dbReference type="SUPFAM" id="SSF53474">
    <property type="entry name" value="alpha/beta-Hydrolases"/>
    <property type="match status" value="1"/>
</dbReference>
<evidence type="ECO:0000256" key="1">
    <source>
        <dbReference type="SAM" id="SignalP"/>
    </source>
</evidence>
<evidence type="ECO:0000313" key="3">
    <source>
        <dbReference type="EMBL" id="OFE12137.1"/>
    </source>
</evidence>
<reference evidence="4" key="1">
    <citation type="submission" date="2016-07" db="EMBL/GenBank/DDBJ databases">
        <authorList>
            <person name="Florea S."/>
            <person name="Webb J.S."/>
            <person name="Jaromczyk J."/>
            <person name="Schardl C.L."/>
        </authorList>
    </citation>
    <scope>NUCLEOTIDE SEQUENCE [LARGE SCALE GENOMIC DNA]</scope>
    <source>
        <strain evidence="4">KCTC 42131</strain>
    </source>
</reference>
<protein>
    <recommendedName>
        <fullName evidence="2">AB hydrolase-1 domain-containing protein</fullName>
    </recommendedName>
</protein>
<comment type="caution">
    <text evidence="3">The sequence shown here is derived from an EMBL/GenBank/DDBJ whole genome shotgun (WGS) entry which is preliminary data.</text>
</comment>
<dbReference type="AlphaFoldDB" id="A0A1E8CIQ6"/>
<proteinExistence type="predicted"/>
<sequence length="241" mass="26469">MTLFRTLLCFITLAAATTIFAAPVSNNFTTSDGVDIHYLTDGDQGSPVVLVHGFTSSAQGNWYNTEIAQQLAEYHRVIAIDMRNHGDSETVQEREPGIVRDVLELLDHLELDKVHMHGYSMGGATTLAILAYAPERLITASAGGMGVGDLPGNIAPHADFDWDQALADRVPVQFPIDLTQVEIPVMTINGSDDAPFPKTVRMTRELKNYTNFILPGYGHMNAMRPGTGYAERLVFFITQND</sequence>
<dbReference type="RefSeq" id="WP_070115761.1">
    <property type="nucleotide sequence ID" value="NZ_MASR01000001.1"/>
</dbReference>
<dbReference type="PANTHER" id="PTHR43433:SF5">
    <property type="entry name" value="AB HYDROLASE-1 DOMAIN-CONTAINING PROTEIN"/>
    <property type="match status" value="1"/>
</dbReference>
<dbReference type="Proteomes" id="UP000175669">
    <property type="component" value="Unassembled WGS sequence"/>
</dbReference>
<keyword evidence="4" id="KW-1185">Reference proteome</keyword>